<organism evidence="2 3">
    <name type="scientific">Halohasta litorea</name>
    <dbReference type="NCBI Taxonomy" id="869891"/>
    <lineage>
        <taxon>Archaea</taxon>
        <taxon>Methanobacteriati</taxon>
        <taxon>Methanobacteriota</taxon>
        <taxon>Stenosarchaea group</taxon>
        <taxon>Halobacteria</taxon>
        <taxon>Halobacteriales</taxon>
        <taxon>Haloferacaceae</taxon>
        <taxon>Halohasta</taxon>
    </lineage>
</organism>
<dbReference type="EMBL" id="JBHUDM010000001">
    <property type="protein sequence ID" value="MFD1641376.1"/>
    <property type="molecule type" value="Genomic_DNA"/>
</dbReference>
<dbReference type="InterPro" id="IPR019151">
    <property type="entry name" value="Proteasome_assmbl_chaperone_2"/>
</dbReference>
<dbReference type="RefSeq" id="WP_256395076.1">
    <property type="nucleotide sequence ID" value="NZ_JANHDJ010000001.1"/>
</dbReference>
<dbReference type="PANTHER" id="PTHR35610:SF8">
    <property type="entry name" value="3-ISOPROPYLMALATE DEHYDRATASE"/>
    <property type="match status" value="1"/>
</dbReference>
<dbReference type="Pfam" id="PF09754">
    <property type="entry name" value="PAC2"/>
    <property type="match status" value="1"/>
</dbReference>
<evidence type="ECO:0000256" key="1">
    <source>
        <dbReference type="SAM" id="Coils"/>
    </source>
</evidence>
<evidence type="ECO:0000313" key="2">
    <source>
        <dbReference type="EMBL" id="MFD1641376.1"/>
    </source>
</evidence>
<proteinExistence type="predicted"/>
<reference evidence="2 3" key="1">
    <citation type="journal article" date="2019" name="Int. J. Syst. Evol. Microbiol.">
        <title>The Global Catalogue of Microorganisms (GCM) 10K type strain sequencing project: providing services to taxonomists for standard genome sequencing and annotation.</title>
        <authorList>
            <consortium name="The Broad Institute Genomics Platform"/>
            <consortium name="The Broad Institute Genome Sequencing Center for Infectious Disease"/>
            <person name="Wu L."/>
            <person name="Ma J."/>
        </authorList>
    </citation>
    <scope>NUCLEOTIDE SEQUENCE [LARGE SCALE GENOMIC DNA]</scope>
    <source>
        <strain evidence="2 3">CGMCC 1.10593</strain>
    </source>
</reference>
<accession>A0ABD6D549</accession>
<dbReference type="PANTHER" id="PTHR35610">
    <property type="entry name" value="3-ISOPROPYLMALATE DEHYDRATASE-RELATED"/>
    <property type="match status" value="1"/>
</dbReference>
<evidence type="ECO:0000313" key="3">
    <source>
        <dbReference type="Proteomes" id="UP001597052"/>
    </source>
</evidence>
<gene>
    <name evidence="2" type="ORF">ACFSBW_05735</name>
</gene>
<protein>
    <submittedName>
        <fullName evidence="2">Proteasome assembly chaperone family protein</fullName>
    </submittedName>
</protein>
<dbReference type="InterPro" id="IPR038389">
    <property type="entry name" value="PSMG2_sf"/>
</dbReference>
<sequence length="246" mass="26268">MTQIDIVDEGVSLDSPVLVEGFPGVGLVGKMAVDHLIATFEMDHYANVYCDTIPPVATYQEDSRELVTPVRLYVDAERDLLAIQSDVPIGPEAATEFGNCVAGWFAEADVLPVYISGLPRQTDDVPSLYGVATDDAAGDRLTDAGVDQPAEMGLISGPTGALLAHATEHDNTAVGLVVESNPQLPDPIASQVVIEGGIEPIAGISVPTEDLSARAEEIEQARQQLIQRMQQATEDSSRAQPLRMYQ</sequence>
<name>A0ABD6D549_9EURY</name>
<dbReference type="Proteomes" id="UP001597052">
    <property type="component" value="Unassembled WGS sequence"/>
</dbReference>
<dbReference type="GO" id="GO:0000502">
    <property type="term" value="C:proteasome complex"/>
    <property type="evidence" value="ECO:0007669"/>
    <property type="project" value="UniProtKB-KW"/>
</dbReference>
<keyword evidence="1" id="KW-0175">Coiled coil</keyword>
<feature type="coiled-coil region" evidence="1">
    <location>
        <begin position="208"/>
        <end position="235"/>
    </location>
</feature>
<comment type="caution">
    <text evidence="2">The sequence shown here is derived from an EMBL/GenBank/DDBJ whole genome shotgun (WGS) entry which is preliminary data.</text>
</comment>
<dbReference type="SUPFAM" id="SSF159659">
    <property type="entry name" value="Cgl1923-like"/>
    <property type="match status" value="1"/>
</dbReference>
<keyword evidence="2" id="KW-0647">Proteasome</keyword>
<dbReference type="AlphaFoldDB" id="A0ABD6D549"/>
<dbReference type="Gene3D" id="3.40.50.10900">
    <property type="entry name" value="PAC-like subunit"/>
    <property type="match status" value="1"/>
</dbReference>
<keyword evidence="3" id="KW-1185">Reference proteome</keyword>